<protein>
    <recommendedName>
        <fullName evidence="5">Secreted protein</fullName>
    </recommendedName>
</protein>
<feature type="region of interest" description="Disordered" evidence="1">
    <location>
        <begin position="33"/>
        <end position="114"/>
    </location>
</feature>
<organism evidence="3 4">
    <name type="scientific">Corynebacterium choanae</name>
    <dbReference type="NCBI Taxonomy" id="1862358"/>
    <lineage>
        <taxon>Bacteria</taxon>
        <taxon>Bacillati</taxon>
        <taxon>Actinomycetota</taxon>
        <taxon>Actinomycetes</taxon>
        <taxon>Mycobacteriales</taxon>
        <taxon>Corynebacteriaceae</taxon>
        <taxon>Corynebacterium</taxon>
    </lineage>
</organism>
<keyword evidence="2" id="KW-0732">Signal</keyword>
<gene>
    <name evidence="3" type="ORF">CCHOA_07635</name>
</gene>
<evidence type="ECO:0000256" key="2">
    <source>
        <dbReference type="SAM" id="SignalP"/>
    </source>
</evidence>
<feature type="compositionally biased region" description="Low complexity" evidence="1">
    <location>
        <begin position="65"/>
        <end position="79"/>
    </location>
</feature>
<name>A0A3G6J7Q5_9CORY</name>
<feature type="compositionally biased region" description="Low complexity" evidence="1">
    <location>
        <begin position="101"/>
        <end position="114"/>
    </location>
</feature>
<dbReference type="Proteomes" id="UP000269019">
    <property type="component" value="Chromosome"/>
</dbReference>
<evidence type="ECO:0000256" key="1">
    <source>
        <dbReference type="SAM" id="MobiDB-lite"/>
    </source>
</evidence>
<feature type="chain" id="PRO_5018096484" description="Secreted protein" evidence="2">
    <location>
        <begin position="31"/>
        <end position="178"/>
    </location>
</feature>
<evidence type="ECO:0008006" key="5">
    <source>
        <dbReference type="Google" id="ProtNLM"/>
    </source>
</evidence>
<reference evidence="3 4" key="1">
    <citation type="submission" date="2018-11" db="EMBL/GenBank/DDBJ databases">
        <authorList>
            <person name="Kleinhagauer T."/>
            <person name="Glaeser S.P."/>
            <person name="Spergser J."/>
            <person name="Ruckert C."/>
            <person name="Kaempfer P."/>
            <person name="Busse H.-J."/>
        </authorList>
    </citation>
    <scope>NUCLEOTIDE SEQUENCE [LARGE SCALE GENOMIC DNA]</scope>
    <source>
        <strain evidence="3 4">200CH</strain>
    </source>
</reference>
<evidence type="ECO:0000313" key="3">
    <source>
        <dbReference type="EMBL" id="AZA13919.1"/>
    </source>
</evidence>
<feature type="signal peptide" evidence="2">
    <location>
        <begin position="1"/>
        <end position="30"/>
    </location>
</feature>
<accession>A0A3G6J7Q5</accession>
<dbReference type="EMBL" id="CP033896">
    <property type="protein sequence ID" value="AZA13919.1"/>
    <property type="molecule type" value="Genomic_DNA"/>
</dbReference>
<evidence type="ECO:0000313" key="4">
    <source>
        <dbReference type="Proteomes" id="UP000269019"/>
    </source>
</evidence>
<dbReference type="RefSeq" id="WP_123928658.1">
    <property type="nucleotide sequence ID" value="NZ_CP033896.1"/>
</dbReference>
<dbReference type="AlphaFoldDB" id="A0A3G6J7Q5"/>
<keyword evidence="4" id="KW-1185">Reference proteome</keyword>
<proteinExistence type="predicted"/>
<feature type="compositionally biased region" description="Low complexity" evidence="1">
    <location>
        <begin position="33"/>
        <end position="43"/>
    </location>
</feature>
<dbReference type="KEGG" id="ccho:CCHOA_07635"/>
<sequence precursor="true">MNARLTRICVSLTLALATATALVQPTVATAEPAPAMHAATTETVSPETDGQPADESAAANETPVEASETPAAANETPEPAEQPAPPATPGDKQPVVPQPAQPAATTPSTTVATPTLGSIADSGFANLTKTLSTGAALTAGGTLTTAIVLVAIIAALVHTVPGLPQQLGAMFGPAFEGK</sequence>